<dbReference type="PROSITE" id="PS50878">
    <property type="entry name" value="RT_POL"/>
    <property type="match status" value="1"/>
</dbReference>
<dbReference type="PANTHER" id="PTHR33332">
    <property type="entry name" value="REVERSE TRANSCRIPTASE DOMAIN-CONTAINING PROTEIN"/>
    <property type="match status" value="1"/>
</dbReference>
<feature type="domain" description="Reverse transcriptase" evidence="1">
    <location>
        <begin position="1"/>
        <end position="138"/>
    </location>
</feature>
<proteinExistence type="predicted"/>
<dbReference type="Pfam" id="PF00078">
    <property type="entry name" value="RVT_1"/>
    <property type="match status" value="1"/>
</dbReference>
<dbReference type="InterPro" id="IPR043502">
    <property type="entry name" value="DNA/RNA_pol_sf"/>
</dbReference>
<dbReference type="SUPFAM" id="SSF56672">
    <property type="entry name" value="DNA/RNA polymerases"/>
    <property type="match status" value="1"/>
</dbReference>
<protein>
    <submittedName>
        <fullName evidence="2">ORF2_4 protein</fullName>
    </submittedName>
</protein>
<organism evidence="2">
    <name type="scientific">Fopius arisanus</name>
    <dbReference type="NCBI Taxonomy" id="64838"/>
    <lineage>
        <taxon>Eukaryota</taxon>
        <taxon>Metazoa</taxon>
        <taxon>Ecdysozoa</taxon>
        <taxon>Arthropoda</taxon>
        <taxon>Hexapoda</taxon>
        <taxon>Insecta</taxon>
        <taxon>Pterygota</taxon>
        <taxon>Neoptera</taxon>
        <taxon>Endopterygota</taxon>
        <taxon>Hymenoptera</taxon>
        <taxon>Apocrita</taxon>
        <taxon>Ichneumonoidea</taxon>
        <taxon>Braconidae</taxon>
        <taxon>Opiinae</taxon>
        <taxon>Fopius</taxon>
    </lineage>
</organism>
<dbReference type="EMBL" id="GBYB01007412">
    <property type="protein sequence ID" value="JAG77179.1"/>
    <property type="molecule type" value="Transcribed_RNA"/>
</dbReference>
<accession>A0A0C9R3N9</accession>
<name>A0A0C9R3N9_9HYME</name>
<evidence type="ECO:0000313" key="2">
    <source>
        <dbReference type="EMBL" id="JAG77179.1"/>
    </source>
</evidence>
<sequence length="291" mass="33913">KFVSSYLRKRTFTVNVQNSFSTERRIVEGVPQGSILGPILFLIYMNDLPKHADTNIALFADDTAIYASSWCKDKALKSIQGHIHMLEEYYIKWKIKINVDKTEIMILSHKIAAPKTSVYMYNHQLQFTKKVKYLGLILDNKLSWSEHVKTIIKKVNAAISILYPLICRNSYVSTYNKLTIYKMCIKPIIMYANPIWSNTCKSNYVKLQNLQNKCLRMAVNASPQTTNNELHSLLKINNLKDDIVMQTKNFYMEKLENINILKNICNIRAKHPWAKYKLPQQIIIDINSQWD</sequence>
<gene>
    <name evidence="2" type="primary">ORF2_4</name>
    <name evidence="2" type="ORF">g.7277</name>
</gene>
<dbReference type="GO" id="GO:0071897">
    <property type="term" value="P:DNA biosynthetic process"/>
    <property type="evidence" value="ECO:0007669"/>
    <property type="project" value="UniProtKB-ARBA"/>
</dbReference>
<dbReference type="AlphaFoldDB" id="A0A0C9R3N9"/>
<evidence type="ECO:0000259" key="1">
    <source>
        <dbReference type="PROSITE" id="PS50878"/>
    </source>
</evidence>
<feature type="non-terminal residue" evidence="2">
    <location>
        <position position="1"/>
    </location>
</feature>
<dbReference type="InterPro" id="IPR000477">
    <property type="entry name" value="RT_dom"/>
</dbReference>
<reference evidence="2" key="1">
    <citation type="submission" date="2015-01" db="EMBL/GenBank/DDBJ databases">
        <title>Transcriptome Assembly of Fopius arisanus.</title>
        <authorList>
            <person name="Geib S."/>
        </authorList>
    </citation>
    <scope>NUCLEOTIDE SEQUENCE</scope>
</reference>